<evidence type="ECO:0000313" key="6">
    <source>
        <dbReference type="Proteomes" id="UP000504603"/>
    </source>
</evidence>
<feature type="domain" description="Exocyst component Exo84 C-terminal" evidence="5">
    <location>
        <begin position="139"/>
        <end position="341"/>
    </location>
</feature>
<reference evidence="7" key="1">
    <citation type="submission" date="2025-08" db="UniProtKB">
        <authorList>
            <consortium name="RefSeq"/>
        </authorList>
    </citation>
    <scope>IDENTIFICATION</scope>
    <source>
        <strain evidence="7">OHB3-1</strain>
    </source>
</reference>
<comment type="similarity">
    <text evidence="1">Belongs to the EXO84 family.</text>
</comment>
<evidence type="ECO:0000313" key="7">
    <source>
        <dbReference type="RefSeq" id="XP_022142421.1"/>
    </source>
</evidence>
<dbReference type="SUPFAM" id="SSF74788">
    <property type="entry name" value="Cullin repeat-like"/>
    <property type="match status" value="1"/>
</dbReference>
<dbReference type="GO" id="GO:0006887">
    <property type="term" value="P:exocytosis"/>
    <property type="evidence" value="ECO:0007669"/>
    <property type="project" value="UniProtKB-KW"/>
</dbReference>
<dbReference type="GO" id="GO:0006893">
    <property type="term" value="P:Golgi to plasma membrane transport"/>
    <property type="evidence" value="ECO:0007669"/>
    <property type="project" value="TreeGrafter"/>
</dbReference>
<dbReference type="OrthoDB" id="1710909at2759"/>
<dbReference type="Pfam" id="PF16528">
    <property type="entry name" value="Exo84_C"/>
    <property type="match status" value="1"/>
</dbReference>
<gene>
    <name evidence="7" type="primary">LOC111012559</name>
</gene>
<evidence type="ECO:0000256" key="3">
    <source>
        <dbReference type="ARBA" id="ARBA00022483"/>
    </source>
</evidence>
<dbReference type="InterPro" id="IPR033961">
    <property type="entry name" value="Exo84"/>
</dbReference>
<dbReference type="GO" id="GO:0008104">
    <property type="term" value="P:intracellular protein localization"/>
    <property type="evidence" value="ECO:0007669"/>
    <property type="project" value="TreeGrafter"/>
</dbReference>
<keyword evidence="6" id="KW-1185">Reference proteome</keyword>
<dbReference type="AlphaFoldDB" id="A0A6J1CM47"/>
<keyword evidence="2" id="KW-0813">Transport</keyword>
<dbReference type="GO" id="GO:0000145">
    <property type="term" value="C:exocyst"/>
    <property type="evidence" value="ECO:0007669"/>
    <property type="project" value="InterPro"/>
</dbReference>
<name>A0A6J1CM47_MOMCH</name>
<dbReference type="InterPro" id="IPR016159">
    <property type="entry name" value="Cullin_repeat-like_dom_sf"/>
</dbReference>
<dbReference type="KEGG" id="mcha:111012559"/>
<proteinExistence type="inferred from homology"/>
<dbReference type="RefSeq" id="XP_022142421.1">
    <property type="nucleotide sequence ID" value="XM_022286729.1"/>
</dbReference>
<dbReference type="FunFam" id="1.20.58.1220:FF:000005">
    <property type="entry name" value="Os07g0568000 protein"/>
    <property type="match status" value="1"/>
</dbReference>
<protein>
    <submittedName>
        <fullName evidence="7">Exocyst complex component EXO84C</fullName>
    </submittedName>
</protein>
<dbReference type="GeneID" id="111012559"/>
<dbReference type="InterPro" id="IPR032403">
    <property type="entry name" value="Exo84_C"/>
</dbReference>
<organism evidence="6 7">
    <name type="scientific">Momordica charantia</name>
    <name type="common">Bitter gourd</name>
    <name type="synonym">Balsam pear</name>
    <dbReference type="NCBI Taxonomy" id="3673"/>
    <lineage>
        <taxon>Eukaryota</taxon>
        <taxon>Viridiplantae</taxon>
        <taxon>Streptophyta</taxon>
        <taxon>Embryophyta</taxon>
        <taxon>Tracheophyta</taxon>
        <taxon>Spermatophyta</taxon>
        <taxon>Magnoliopsida</taxon>
        <taxon>eudicotyledons</taxon>
        <taxon>Gunneridae</taxon>
        <taxon>Pentapetalae</taxon>
        <taxon>rosids</taxon>
        <taxon>fabids</taxon>
        <taxon>Cucurbitales</taxon>
        <taxon>Cucurbitaceae</taxon>
        <taxon>Momordiceae</taxon>
        <taxon>Momordica</taxon>
    </lineage>
</organism>
<evidence type="ECO:0000256" key="4">
    <source>
        <dbReference type="SAM" id="MobiDB-lite"/>
    </source>
</evidence>
<feature type="region of interest" description="Disordered" evidence="4">
    <location>
        <begin position="726"/>
        <end position="773"/>
    </location>
</feature>
<keyword evidence="3" id="KW-0268">Exocytosis</keyword>
<dbReference type="PANTHER" id="PTHR21426">
    <property type="entry name" value="EXOCYST COMPLEX COMPONENT 8"/>
    <property type="match status" value="1"/>
</dbReference>
<feature type="compositionally biased region" description="Low complexity" evidence="4">
    <location>
        <begin position="741"/>
        <end position="753"/>
    </location>
</feature>
<evidence type="ECO:0000259" key="5">
    <source>
        <dbReference type="Pfam" id="PF16528"/>
    </source>
</evidence>
<evidence type="ECO:0000256" key="2">
    <source>
        <dbReference type="ARBA" id="ARBA00022448"/>
    </source>
</evidence>
<dbReference type="PANTHER" id="PTHR21426:SF2">
    <property type="entry name" value="EXOCYST COMPLEX COMPONENT EXO84C"/>
    <property type="match status" value="1"/>
</dbReference>
<evidence type="ECO:0000256" key="1">
    <source>
        <dbReference type="ARBA" id="ARBA00007210"/>
    </source>
</evidence>
<accession>A0A6J1CM47</accession>
<sequence length="773" mass="86738">MESSEEEDDFPSIESIIPQSKVDSLYQSHTEQGIRRLCCELMDLKDAVENLCGNMQTKYLAFLRISEEAVEMEHELVELQKHISSQRILVQDLMSGVCHELEQWNQSNDGTDEVEDGAKINDFQDSLSKVEDGHNMIFLENVDTLLTEHKAEEALEALDAEERNSPELKATGEISTELSSFKSAFLKRKTMLEEQLIEIAEQPSVNLLELKKALSGLLRLGKGSLAHQLLLKSFGSRLQRSTSAFLPSCAACPKTFSATLSKLVFSAISLATKESASIFGDDPIYTNRVVQWAEWEIEFFVRLVKDNAPSSETVSALRAASICIHASLKYCSLLETQGLKLSKLLLVLLRSFMEEVLELNFRRARRAILDLAEPDENFVFSSRFASSLSTFVTSSDSLLVVSGMKFMHIVDDILEQLMSSAIFHFGGNVLNRISQLFDKYMDALLKALPSPSDDENLTELKEAIPFRVETDSEQLAILGIAFTIMDELLPDAVITIWKRQDELDQKSESTETVVYNSGSSVELKDWKRHLQQSFDKLRDHFCRQYVLSFIYSREGKTRLDAWIYLNGDGEDLHWGSDPRPSLPFQALFAKLQQLAIVAGDVLLGKEKIQKILLARLTETVLIWLSDEQEFWGVFEDDSVNLLPIGLQQLILDMHFTVEIARFAGYPSRHIHQIASAIIARAIRTFAARGIDPQSALPEDEWFVETAKSAINRLLLGAEGSDGSEIDDDHIILHDDDDSDDTTSSLSTLESTESFASASMGELESPSDLTDSEN</sequence>
<dbReference type="Proteomes" id="UP000504603">
    <property type="component" value="Unplaced"/>
</dbReference>